<evidence type="ECO:0000256" key="6">
    <source>
        <dbReference type="ARBA" id="ARBA00022801"/>
    </source>
</evidence>
<keyword evidence="7 8" id="KW-0460">Magnesium</keyword>
<evidence type="ECO:0000256" key="7">
    <source>
        <dbReference type="ARBA" id="ARBA00022842"/>
    </source>
</evidence>
<proteinExistence type="inferred from homology"/>
<comment type="similarity">
    <text evidence="3">Belongs to the inositol monophosphatase superfamily.</text>
</comment>
<evidence type="ECO:0000313" key="9">
    <source>
        <dbReference type="EMBL" id="AYM78244.1"/>
    </source>
</evidence>
<keyword evidence="5 8" id="KW-0479">Metal-binding</keyword>
<dbReference type="Pfam" id="PF00459">
    <property type="entry name" value="Inositol_P"/>
    <property type="match status" value="1"/>
</dbReference>
<evidence type="ECO:0000256" key="1">
    <source>
        <dbReference type="ARBA" id="ARBA00001033"/>
    </source>
</evidence>
<dbReference type="PANTHER" id="PTHR20854">
    <property type="entry name" value="INOSITOL MONOPHOSPHATASE"/>
    <property type="match status" value="1"/>
</dbReference>
<feature type="binding site" evidence="8">
    <location>
        <position position="227"/>
    </location>
    <ligand>
        <name>Mg(2+)</name>
        <dbReference type="ChEBI" id="CHEBI:18420"/>
        <label>1</label>
        <note>catalytic</note>
    </ligand>
</feature>
<name>A0A3G2EE51_9BURK</name>
<accession>A0A3G2EE51</accession>
<evidence type="ECO:0000256" key="8">
    <source>
        <dbReference type="PIRSR" id="PIRSR600760-2"/>
    </source>
</evidence>
<reference evidence="9 10" key="1">
    <citation type="submission" date="2018-10" db="EMBL/GenBank/DDBJ databases">
        <title>Effects of UV and annual dynamics of microbial communities in freshwater RAS systems.</title>
        <authorList>
            <person name="Bekkelund A.K."/>
            <person name="Hansen B.R."/>
            <person name="Stokken H."/>
            <person name="Eriksen B.F."/>
            <person name="Kashulin N.A."/>
        </authorList>
    </citation>
    <scope>NUCLEOTIDE SEQUENCE [LARGE SCALE GENOMIC DNA]</scope>
    <source>
        <strain evidence="9 10">BHSEK</strain>
    </source>
</reference>
<comment type="catalytic activity">
    <reaction evidence="1">
        <text>a myo-inositol phosphate + H2O = myo-inositol + phosphate</text>
        <dbReference type="Rhea" id="RHEA:24056"/>
        <dbReference type="ChEBI" id="CHEBI:15377"/>
        <dbReference type="ChEBI" id="CHEBI:17268"/>
        <dbReference type="ChEBI" id="CHEBI:43474"/>
        <dbReference type="ChEBI" id="CHEBI:84139"/>
        <dbReference type="EC" id="3.1.3.25"/>
    </reaction>
</comment>
<evidence type="ECO:0000313" key="10">
    <source>
        <dbReference type="Proteomes" id="UP000279594"/>
    </source>
</evidence>
<dbReference type="AlphaFoldDB" id="A0A3G2EE51"/>
<feature type="binding site" evidence="8">
    <location>
        <position position="100"/>
    </location>
    <ligand>
        <name>Mg(2+)</name>
        <dbReference type="ChEBI" id="CHEBI:18420"/>
        <label>1</label>
        <note>catalytic</note>
    </ligand>
</feature>
<feature type="binding site" evidence="8">
    <location>
        <position position="99"/>
    </location>
    <ligand>
        <name>Mg(2+)</name>
        <dbReference type="ChEBI" id="CHEBI:18420"/>
        <label>1</label>
        <note>catalytic</note>
    </ligand>
</feature>
<organism evidence="9 10">
    <name type="scientific">Janthinobacterium agaricidamnosum</name>
    <dbReference type="NCBI Taxonomy" id="55508"/>
    <lineage>
        <taxon>Bacteria</taxon>
        <taxon>Pseudomonadati</taxon>
        <taxon>Pseudomonadota</taxon>
        <taxon>Betaproteobacteria</taxon>
        <taxon>Burkholderiales</taxon>
        <taxon>Oxalobacteraceae</taxon>
        <taxon>Janthinobacterium</taxon>
    </lineage>
</organism>
<dbReference type="Proteomes" id="UP000279594">
    <property type="component" value="Chromosome"/>
</dbReference>
<dbReference type="PROSITE" id="PS00629">
    <property type="entry name" value="IMP_1"/>
    <property type="match status" value="1"/>
</dbReference>
<dbReference type="RefSeq" id="WP_121670418.1">
    <property type="nucleotide sequence ID" value="NZ_CP033019.1"/>
</dbReference>
<dbReference type="InterPro" id="IPR020583">
    <property type="entry name" value="Inositol_monoP_metal-BS"/>
</dbReference>
<gene>
    <name evidence="9" type="ORF">D9M09_22445</name>
</gene>
<comment type="cofactor">
    <cofactor evidence="2 8">
        <name>Mg(2+)</name>
        <dbReference type="ChEBI" id="CHEBI:18420"/>
    </cofactor>
</comment>
<sequence length="277" mass="29538">MTDMTQAAVLADAATLERYAYARHIIGQAGEIALGMFRRRTELVIEEKGLQDMVSIADRMVEDFLRAQIAERFPEDAVVGEERGGGASDARCVWVIDPIDGTACFVNGMLAWCVSIGVLVDGQPAIGAVYDPNADELFHACLGQGAHVTAKAGETRLRINDVASLQGGVLGVGFSHRVGTDTFLPFLLDVLEEGGMFIRNGSGALMIAYVAAGRLIGYFEPHINSWDCLAGIVLVNEAGGRCNDFLADNGLEKGNPILVGGPRLYPQLAALALPRCT</sequence>
<protein>
    <recommendedName>
        <fullName evidence="4">inositol-phosphate phosphatase</fullName>
        <ecNumber evidence="4">3.1.3.25</ecNumber>
    </recommendedName>
</protein>
<dbReference type="SUPFAM" id="SSF56655">
    <property type="entry name" value="Carbohydrate phosphatase"/>
    <property type="match status" value="1"/>
</dbReference>
<dbReference type="PANTHER" id="PTHR20854:SF4">
    <property type="entry name" value="INOSITOL-1-MONOPHOSPHATASE-RELATED"/>
    <property type="match status" value="1"/>
</dbReference>
<dbReference type="GO" id="GO:0008934">
    <property type="term" value="F:inositol monophosphate 1-phosphatase activity"/>
    <property type="evidence" value="ECO:0007669"/>
    <property type="project" value="TreeGrafter"/>
</dbReference>
<dbReference type="Gene3D" id="3.30.540.10">
    <property type="entry name" value="Fructose-1,6-Bisphosphatase, subunit A, domain 1"/>
    <property type="match status" value="1"/>
</dbReference>
<feature type="binding site" evidence="8">
    <location>
        <position position="81"/>
    </location>
    <ligand>
        <name>Mg(2+)</name>
        <dbReference type="ChEBI" id="CHEBI:18420"/>
        <label>1</label>
        <note>catalytic</note>
    </ligand>
</feature>
<keyword evidence="6" id="KW-0378">Hydrolase</keyword>
<keyword evidence="10" id="KW-1185">Reference proteome</keyword>
<dbReference type="FunFam" id="3.30.540.10:FF:000003">
    <property type="entry name" value="Inositol-1-monophosphatase"/>
    <property type="match status" value="1"/>
</dbReference>
<feature type="binding site" evidence="8">
    <location>
        <position position="97"/>
    </location>
    <ligand>
        <name>Mg(2+)</name>
        <dbReference type="ChEBI" id="CHEBI:18420"/>
        <label>1</label>
        <note>catalytic</note>
    </ligand>
</feature>
<dbReference type="Gene3D" id="3.40.190.80">
    <property type="match status" value="1"/>
</dbReference>
<dbReference type="EC" id="3.1.3.25" evidence="4"/>
<dbReference type="GO" id="GO:0006020">
    <property type="term" value="P:inositol metabolic process"/>
    <property type="evidence" value="ECO:0007669"/>
    <property type="project" value="TreeGrafter"/>
</dbReference>
<dbReference type="GO" id="GO:0046872">
    <property type="term" value="F:metal ion binding"/>
    <property type="evidence" value="ECO:0007669"/>
    <property type="project" value="UniProtKB-KW"/>
</dbReference>
<evidence type="ECO:0000256" key="3">
    <source>
        <dbReference type="ARBA" id="ARBA00009759"/>
    </source>
</evidence>
<dbReference type="PRINTS" id="PR00377">
    <property type="entry name" value="IMPHPHTASES"/>
</dbReference>
<evidence type="ECO:0000256" key="5">
    <source>
        <dbReference type="ARBA" id="ARBA00022723"/>
    </source>
</evidence>
<dbReference type="EMBL" id="CP033019">
    <property type="protein sequence ID" value="AYM78244.1"/>
    <property type="molecule type" value="Genomic_DNA"/>
</dbReference>
<dbReference type="InterPro" id="IPR000760">
    <property type="entry name" value="Inositol_monophosphatase-like"/>
</dbReference>
<evidence type="ECO:0000256" key="2">
    <source>
        <dbReference type="ARBA" id="ARBA00001946"/>
    </source>
</evidence>
<evidence type="ECO:0000256" key="4">
    <source>
        <dbReference type="ARBA" id="ARBA00013106"/>
    </source>
</evidence>
<dbReference type="GO" id="GO:0007165">
    <property type="term" value="P:signal transduction"/>
    <property type="evidence" value="ECO:0007669"/>
    <property type="project" value="TreeGrafter"/>
</dbReference>